<dbReference type="EMBL" id="AZAC01000002">
    <property type="protein sequence ID" value="KIX15530.1"/>
    <property type="molecule type" value="Genomic_DNA"/>
</dbReference>
<accession>A0A0D2K1K0</accession>
<dbReference type="AlphaFoldDB" id="A0A0D2K1K0"/>
<evidence type="ECO:0000313" key="2">
    <source>
        <dbReference type="Proteomes" id="UP000032233"/>
    </source>
</evidence>
<dbReference type="InParanoid" id="A0A0D2K1K0"/>
<gene>
    <name evidence="1" type="ORF">X474_02065</name>
</gene>
<dbReference type="RefSeq" id="WP_044346414.1">
    <property type="nucleotide sequence ID" value="NZ_AZAC01000002.1"/>
</dbReference>
<name>A0A0D2K1K0_9BACT</name>
<reference evidence="1 2" key="1">
    <citation type="submission" date="2013-11" db="EMBL/GenBank/DDBJ databases">
        <title>Metagenomic analysis of a methanogenic consortium involved in long chain n-alkane degradation.</title>
        <authorList>
            <person name="Davidova I.A."/>
            <person name="Callaghan A.V."/>
            <person name="Wawrik B."/>
            <person name="Pruitt S."/>
            <person name="Marks C."/>
            <person name="Duncan K.E."/>
            <person name="Suflita J.M."/>
        </authorList>
    </citation>
    <scope>NUCLEOTIDE SEQUENCE [LARGE SCALE GENOMIC DNA]</scope>
    <source>
        <strain evidence="1 2">SPR</strain>
    </source>
</reference>
<protein>
    <submittedName>
        <fullName evidence="1">Uncharacterized protein</fullName>
    </submittedName>
</protein>
<evidence type="ECO:0000313" key="1">
    <source>
        <dbReference type="EMBL" id="KIX15530.1"/>
    </source>
</evidence>
<organism evidence="1 2">
    <name type="scientific">Dethiosulfatarculus sandiegensis</name>
    <dbReference type="NCBI Taxonomy" id="1429043"/>
    <lineage>
        <taxon>Bacteria</taxon>
        <taxon>Pseudomonadati</taxon>
        <taxon>Thermodesulfobacteriota</taxon>
        <taxon>Desulfarculia</taxon>
        <taxon>Desulfarculales</taxon>
        <taxon>Desulfarculaceae</taxon>
        <taxon>Dethiosulfatarculus</taxon>
    </lineage>
</organism>
<sequence>MDKQWVFYFEPFELKAGQKINLTRGPRRGDWLVKEVTEHKVTLKCPVTGKEIKTDRFCFLLEERLVEKWPEEH</sequence>
<proteinExistence type="predicted"/>
<dbReference type="PATRIC" id="fig|1429043.3.peg.434"/>
<keyword evidence="2" id="KW-1185">Reference proteome</keyword>
<comment type="caution">
    <text evidence="1">The sequence shown here is derived from an EMBL/GenBank/DDBJ whole genome shotgun (WGS) entry which is preliminary data.</text>
</comment>
<dbReference type="OrthoDB" id="5432197at2"/>
<dbReference type="Proteomes" id="UP000032233">
    <property type="component" value="Unassembled WGS sequence"/>
</dbReference>